<reference evidence="2" key="1">
    <citation type="journal article" date="2015" name="PLoS Genet.">
        <title>Genome Sequence and Transcriptome Analyses of Chrysochromulina tobin: Metabolic Tools for Enhanced Algal Fitness in the Prominent Order Prymnesiales (Haptophyceae).</title>
        <authorList>
            <person name="Hovde B.T."/>
            <person name="Deodato C.R."/>
            <person name="Hunsperger H.M."/>
            <person name="Ryken S.A."/>
            <person name="Yost W."/>
            <person name="Jha R.K."/>
            <person name="Patterson J."/>
            <person name="Monnat R.J. Jr."/>
            <person name="Barlow S.B."/>
            <person name="Starkenburg S.R."/>
            <person name="Cattolico R.A."/>
        </authorList>
    </citation>
    <scope>NUCLEOTIDE SEQUENCE</scope>
    <source>
        <strain evidence="2">CCMP291</strain>
    </source>
</reference>
<evidence type="ECO:0000313" key="2">
    <source>
        <dbReference type="Proteomes" id="UP000037460"/>
    </source>
</evidence>
<proteinExistence type="predicted"/>
<dbReference type="EMBL" id="JWZX01003056">
    <property type="protein sequence ID" value="KOO24764.1"/>
    <property type="molecule type" value="Genomic_DNA"/>
</dbReference>
<organism evidence="1 2">
    <name type="scientific">Chrysochromulina tobinii</name>
    <dbReference type="NCBI Taxonomy" id="1460289"/>
    <lineage>
        <taxon>Eukaryota</taxon>
        <taxon>Haptista</taxon>
        <taxon>Haptophyta</taxon>
        <taxon>Prymnesiophyceae</taxon>
        <taxon>Prymnesiales</taxon>
        <taxon>Chrysochromulinaceae</taxon>
        <taxon>Chrysochromulina</taxon>
    </lineage>
</organism>
<dbReference type="Proteomes" id="UP000037460">
    <property type="component" value="Unassembled WGS sequence"/>
</dbReference>
<dbReference type="SUPFAM" id="SSF49899">
    <property type="entry name" value="Concanavalin A-like lectins/glucanases"/>
    <property type="match status" value="1"/>
</dbReference>
<dbReference type="AlphaFoldDB" id="A0A0M0JDU0"/>
<sequence length="149" mass="16769">MTQCSASYSWLLLDTQPNMSAAEVTANFSQPYACYNVPQYRTQNMSDWMSIWLGGIISNASNPPDNYCFEKLRLTPSEQFRRGAAWHRATQRLVDGFEILFSFQIDNGALLCKTVRTLVTGVLMYEKCVRSGADVVRGPDGLRAPDDEL</sequence>
<protein>
    <submittedName>
        <fullName evidence="1">Uncharacterized protein</fullName>
    </submittedName>
</protein>
<evidence type="ECO:0000313" key="1">
    <source>
        <dbReference type="EMBL" id="KOO24764.1"/>
    </source>
</evidence>
<dbReference type="InterPro" id="IPR013320">
    <property type="entry name" value="ConA-like_dom_sf"/>
</dbReference>
<keyword evidence="2" id="KW-1185">Reference proteome</keyword>
<comment type="caution">
    <text evidence="1">The sequence shown here is derived from an EMBL/GenBank/DDBJ whole genome shotgun (WGS) entry which is preliminary data.</text>
</comment>
<gene>
    <name evidence="1" type="ORF">Ctob_012267</name>
</gene>
<accession>A0A0M0JDU0</accession>
<name>A0A0M0JDU0_9EUKA</name>